<evidence type="ECO:0000256" key="1">
    <source>
        <dbReference type="ARBA" id="ARBA00007274"/>
    </source>
</evidence>
<proteinExistence type="inferred from homology"/>
<gene>
    <name evidence="3" type="ORF">OR16_25423</name>
</gene>
<feature type="binding site" evidence="2">
    <location>
        <position position="70"/>
    </location>
    <ligand>
        <name>substrate</name>
    </ligand>
</feature>
<protein>
    <submittedName>
        <fullName evidence="3">Acyltransferase</fullName>
    </submittedName>
</protein>
<comment type="caution">
    <text evidence="3">The sequence shown here is derived from an EMBL/GenBank/DDBJ whole genome shotgun (WGS) entry which is preliminary data.</text>
</comment>
<accession>H1SAF4</accession>
<dbReference type="GO" id="GO:0016746">
    <property type="term" value="F:acyltransferase activity"/>
    <property type="evidence" value="ECO:0007669"/>
    <property type="project" value="UniProtKB-KW"/>
</dbReference>
<dbReference type="OrthoDB" id="1115300at2"/>
<dbReference type="PANTHER" id="PTHR43300:SF4">
    <property type="entry name" value="ACYL-[ACYL-CARRIER-PROTEIN]--UDP-N-ACETYLGLUCOSAMINE O-ACYLTRANSFERASE"/>
    <property type="match status" value="1"/>
</dbReference>
<dbReference type="InterPro" id="IPR050179">
    <property type="entry name" value="Trans_hexapeptide_repeat"/>
</dbReference>
<dbReference type="EMBL" id="AHJE01000065">
    <property type="protein sequence ID" value="EHP40427.1"/>
    <property type="molecule type" value="Genomic_DNA"/>
</dbReference>
<dbReference type="InterPro" id="IPR020019">
    <property type="entry name" value="AcTrfase_PglD-like"/>
</dbReference>
<dbReference type="SUPFAM" id="SSF51161">
    <property type="entry name" value="Trimeric LpxA-like enzymes"/>
    <property type="match status" value="1"/>
</dbReference>
<comment type="similarity">
    <text evidence="1">Belongs to the transferase hexapeptide repeat family.</text>
</comment>
<sequence>MMKIVLVGNAITASILNSYLRGDSRYEVVGFTVDDEFVAQGGFEGLTTIGLSQLQETFAPESCRVLMAIGYNDLNRVRESLFLRLKGMGYTVETYVHPDACVYTEHPLGEGCVVLPSAVIEPGVRLGANTMVWCNVTLAHHSLVAENCWIASGTVISGQAKVLRNSFVGVNATVVNEVTVGEYNVVGASALISKDTKSHAVHLARSAEPIRYSSEDYIKYFGV</sequence>
<dbReference type="CDD" id="cd03360">
    <property type="entry name" value="LbH_AT_putative"/>
    <property type="match status" value="1"/>
</dbReference>
<evidence type="ECO:0000313" key="3">
    <source>
        <dbReference type="EMBL" id="EHP40427.1"/>
    </source>
</evidence>
<evidence type="ECO:0000256" key="2">
    <source>
        <dbReference type="PIRSR" id="PIRSR620019-2"/>
    </source>
</evidence>
<keyword evidence="3" id="KW-0012">Acyltransferase</keyword>
<reference evidence="3 4" key="1">
    <citation type="journal article" date="2012" name="J. Bacteriol.">
        <title>De Novo Genome Project of Cupriavidus basilensis OR16.</title>
        <authorList>
            <person name="Cserhati M."/>
            <person name="Kriszt B."/>
            <person name="Szoboszlay S."/>
            <person name="Toth A."/>
            <person name="Szabo I."/>
            <person name="Tancsics A."/>
            <person name="Nagy I."/>
            <person name="Horvath B."/>
            <person name="Nagy I."/>
            <person name="Kukolya J."/>
        </authorList>
    </citation>
    <scope>NUCLEOTIDE SEQUENCE [LARGE SCALE GENOMIC DNA]</scope>
    <source>
        <strain evidence="3 4">OR16</strain>
    </source>
</reference>
<dbReference type="AlphaFoldDB" id="H1SAF4"/>
<keyword evidence="3" id="KW-0808">Transferase</keyword>
<evidence type="ECO:0000313" key="4">
    <source>
        <dbReference type="Proteomes" id="UP000005808"/>
    </source>
</evidence>
<dbReference type="InterPro" id="IPR011004">
    <property type="entry name" value="Trimer_LpxA-like_sf"/>
</dbReference>
<dbReference type="Gene3D" id="2.160.10.10">
    <property type="entry name" value="Hexapeptide repeat proteins"/>
    <property type="match status" value="1"/>
</dbReference>
<name>H1SAF4_9BURK</name>
<organism evidence="3 4">
    <name type="scientific">Cupriavidus basilensis OR16</name>
    <dbReference type="NCBI Taxonomy" id="1127483"/>
    <lineage>
        <taxon>Bacteria</taxon>
        <taxon>Pseudomonadati</taxon>
        <taxon>Pseudomonadota</taxon>
        <taxon>Betaproteobacteria</taxon>
        <taxon>Burkholderiales</taxon>
        <taxon>Burkholderiaceae</taxon>
        <taxon>Cupriavidus</taxon>
    </lineage>
</organism>
<dbReference type="PANTHER" id="PTHR43300">
    <property type="entry name" value="ACETYLTRANSFERASE"/>
    <property type="match status" value="1"/>
</dbReference>
<dbReference type="RefSeq" id="WP_006160503.1">
    <property type="nucleotide sequence ID" value="NZ_AHJE01000065.1"/>
</dbReference>
<dbReference type="Proteomes" id="UP000005808">
    <property type="component" value="Unassembled WGS sequence"/>
</dbReference>